<gene>
    <name evidence="8" type="ORF">GGR17_002445</name>
</gene>
<reference evidence="8" key="1">
    <citation type="submission" date="2020-08" db="EMBL/GenBank/DDBJ databases">
        <title>Genomic Encyclopedia of Type Strains, Phase IV (KMG-IV): sequencing the most valuable type-strain genomes for metagenomic binning, comparative biology and taxonomic classification.</title>
        <authorList>
            <person name="Goeker M."/>
        </authorList>
    </citation>
    <scope>NUCLEOTIDE SEQUENCE [LARGE SCALE GENOMIC DNA]</scope>
    <source>
        <strain evidence="8">DSM 105040</strain>
    </source>
</reference>
<feature type="domain" description="Cytochrome c" evidence="7">
    <location>
        <begin position="71"/>
        <end position="170"/>
    </location>
</feature>
<evidence type="ECO:0000256" key="5">
    <source>
        <dbReference type="ARBA" id="ARBA00023004"/>
    </source>
</evidence>
<organism evidence="8 9">
    <name type="scientific">Actibacterium naphthalenivorans</name>
    <dbReference type="NCBI Taxonomy" id="1614693"/>
    <lineage>
        <taxon>Bacteria</taxon>
        <taxon>Pseudomonadati</taxon>
        <taxon>Pseudomonadota</taxon>
        <taxon>Alphaproteobacteria</taxon>
        <taxon>Rhodobacterales</taxon>
        <taxon>Roseobacteraceae</taxon>
        <taxon>Actibacterium</taxon>
    </lineage>
</organism>
<dbReference type="PRINTS" id="PR00604">
    <property type="entry name" value="CYTCHRMECIAB"/>
</dbReference>
<keyword evidence="1" id="KW-0813">Transport</keyword>
<dbReference type="PROSITE" id="PS51007">
    <property type="entry name" value="CYTC"/>
    <property type="match status" value="1"/>
</dbReference>
<proteinExistence type="predicted"/>
<evidence type="ECO:0000256" key="4">
    <source>
        <dbReference type="ARBA" id="ARBA00022982"/>
    </source>
</evidence>
<evidence type="ECO:0000256" key="6">
    <source>
        <dbReference type="PROSITE-ProRule" id="PRU00433"/>
    </source>
</evidence>
<dbReference type="EMBL" id="JACIEQ010000003">
    <property type="protein sequence ID" value="MBB4022626.1"/>
    <property type="molecule type" value="Genomic_DNA"/>
</dbReference>
<sequence length="170" mass="17727">MFDTMTLTKIIGGFCGALLIFLLGGWAAEALYSTGGGHGDHAEQAYVIDTGEGEPETEAVEVAFADVLAGADPGKGEKVFAKCKACHKLEDGANATGPTLFGVVGREVGVIDGFRYSGALKAVADVWTPEHLNDFLTNPKAFAPGTAMSFAGLKKVEDRANLIAFLETNG</sequence>
<keyword evidence="4" id="KW-0249">Electron transport</keyword>
<dbReference type="Pfam" id="PF00034">
    <property type="entry name" value="Cytochrom_C"/>
    <property type="match status" value="1"/>
</dbReference>
<dbReference type="InterPro" id="IPR009056">
    <property type="entry name" value="Cyt_c-like_dom"/>
</dbReference>
<dbReference type="Proteomes" id="UP000585681">
    <property type="component" value="Unassembled WGS sequence"/>
</dbReference>
<keyword evidence="3 6" id="KW-0479">Metal-binding</keyword>
<dbReference type="GO" id="GO:0046872">
    <property type="term" value="F:metal ion binding"/>
    <property type="evidence" value="ECO:0007669"/>
    <property type="project" value="UniProtKB-KW"/>
</dbReference>
<dbReference type="SUPFAM" id="SSF46626">
    <property type="entry name" value="Cytochrome c"/>
    <property type="match status" value="1"/>
</dbReference>
<dbReference type="RefSeq" id="WP_054539801.1">
    <property type="nucleotide sequence ID" value="NZ_JACIEQ010000003.1"/>
</dbReference>
<keyword evidence="9" id="KW-1185">Reference proteome</keyword>
<evidence type="ECO:0000259" key="7">
    <source>
        <dbReference type="PROSITE" id="PS51007"/>
    </source>
</evidence>
<evidence type="ECO:0000256" key="2">
    <source>
        <dbReference type="ARBA" id="ARBA00022617"/>
    </source>
</evidence>
<evidence type="ECO:0000256" key="1">
    <source>
        <dbReference type="ARBA" id="ARBA00022448"/>
    </source>
</evidence>
<keyword evidence="2 6" id="KW-0349">Heme</keyword>
<evidence type="ECO:0000313" key="8">
    <source>
        <dbReference type="EMBL" id="MBB4022626.1"/>
    </source>
</evidence>
<accession>A0A840CIM7</accession>
<dbReference type="InterPro" id="IPR036909">
    <property type="entry name" value="Cyt_c-like_dom_sf"/>
</dbReference>
<dbReference type="PANTHER" id="PTHR11961">
    <property type="entry name" value="CYTOCHROME C"/>
    <property type="match status" value="1"/>
</dbReference>
<dbReference type="GO" id="GO:0020037">
    <property type="term" value="F:heme binding"/>
    <property type="evidence" value="ECO:0007669"/>
    <property type="project" value="InterPro"/>
</dbReference>
<name>A0A840CIM7_9RHOB</name>
<evidence type="ECO:0000256" key="3">
    <source>
        <dbReference type="ARBA" id="ARBA00022723"/>
    </source>
</evidence>
<dbReference type="Gene3D" id="1.10.760.10">
    <property type="entry name" value="Cytochrome c-like domain"/>
    <property type="match status" value="1"/>
</dbReference>
<dbReference type="InterPro" id="IPR002327">
    <property type="entry name" value="Cyt_c_1A/1B"/>
</dbReference>
<dbReference type="GO" id="GO:0009055">
    <property type="term" value="F:electron transfer activity"/>
    <property type="evidence" value="ECO:0007669"/>
    <property type="project" value="InterPro"/>
</dbReference>
<dbReference type="AlphaFoldDB" id="A0A840CIM7"/>
<comment type="caution">
    <text evidence="8">The sequence shown here is derived from an EMBL/GenBank/DDBJ whole genome shotgun (WGS) entry which is preliminary data.</text>
</comment>
<evidence type="ECO:0000313" key="9">
    <source>
        <dbReference type="Proteomes" id="UP000585681"/>
    </source>
</evidence>
<protein>
    <submittedName>
        <fullName evidence="8">Cytochrome c</fullName>
    </submittedName>
</protein>
<keyword evidence="5 6" id="KW-0408">Iron</keyword>